<proteinExistence type="predicted"/>
<organism evidence="1 2">
    <name type="scientific">Hallella bergensis DSM 17361</name>
    <dbReference type="NCBI Taxonomy" id="585502"/>
    <lineage>
        <taxon>Bacteria</taxon>
        <taxon>Pseudomonadati</taxon>
        <taxon>Bacteroidota</taxon>
        <taxon>Bacteroidia</taxon>
        <taxon>Bacteroidales</taxon>
        <taxon>Prevotellaceae</taxon>
        <taxon>Hallella</taxon>
    </lineage>
</organism>
<accession>D1PTA7</accession>
<name>D1PTA7_9BACT</name>
<keyword evidence="2" id="KW-1185">Reference proteome</keyword>
<evidence type="ECO:0000313" key="2">
    <source>
        <dbReference type="Proteomes" id="UP000003160"/>
    </source>
</evidence>
<evidence type="ECO:0000313" key="1">
    <source>
        <dbReference type="EMBL" id="EFA45409.1"/>
    </source>
</evidence>
<gene>
    <name evidence="1" type="ORF">HMPREF0645_0192</name>
</gene>
<dbReference type="AlphaFoldDB" id="D1PTA7"/>
<sequence>MTSRRNFIKQIYEATTLYYQPFIPDSTCFCSMWLKGTHRLLGTRQTKG</sequence>
<protein>
    <submittedName>
        <fullName evidence="1">Uncharacterized protein</fullName>
    </submittedName>
</protein>
<dbReference type="HOGENOM" id="CLU_3161812_0_0_10"/>
<comment type="caution">
    <text evidence="1">The sequence shown here is derived from an EMBL/GenBank/DDBJ whole genome shotgun (WGS) entry which is preliminary data.</text>
</comment>
<reference evidence="1 2" key="1">
    <citation type="submission" date="2009-10" db="EMBL/GenBank/DDBJ databases">
        <authorList>
            <person name="Qin X."/>
            <person name="Bachman B."/>
            <person name="Battles P."/>
            <person name="Bell A."/>
            <person name="Bess C."/>
            <person name="Bickham C."/>
            <person name="Chaboub L."/>
            <person name="Chen D."/>
            <person name="Coyle M."/>
            <person name="Deiros D.R."/>
            <person name="Dinh H."/>
            <person name="Forbes L."/>
            <person name="Fowler G."/>
            <person name="Francisco L."/>
            <person name="Fu Q."/>
            <person name="Gubbala S."/>
            <person name="Hale W."/>
            <person name="Han Y."/>
            <person name="Hemphill L."/>
            <person name="Highlander S.K."/>
            <person name="Hirani K."/>
            <person name="Hogues M."/>
            <person name="Jackson L."/>
            <person name="Jakkamsetti A."/>
            <person name="Javaid M."/>
            <person name="Jiang H."/>
            <person name="Korchina V."/>
            <person name="Kovar C."/>
            <person name="Lara F."/>
            <person name="Lee S."/>
            <person name="Mata R."/>
            <person name="Mathew T."/>
            <person name="Moen C."/>
            <person name="Morales K."/>
            <person name="Munidasa M."/>
            <person name="Nazareth L."/>
            <person name="Ngo R."/>
            <person name="Nguyen L."/>
            <person name="Okwuonu G."/>
            <person name="Ongeri F."/>
            <person name="Patil S."/>
            <person name="Petrosino J."/>
            <person name="Pham C."/>
            <person name="Pham P."/>
            <person name="Pu L.-L."/>
            <person name="Puazo M."/>
            <person name="Raj R."/>
            <person name="Reid J."/>
            <person name="Rouhana J."/>
            <person name="Saada N."/>
            <person name="Shang Y."/>
            <person name="Simmons D."/>
            <person name="Thornton R."/>
            <person name="Warren J."/>
            <person name="Weissenberger G."/>
            <person name="Zhang J."/>
            <person name="Zhang L."/>
            <person name="Zhou C."/>
            <person name="Zhu D."/>
            <person name="Muzny D."/>
            <person name="Worley K."/>
            <person name="Gibbs R."/>
        </authorList>
    </citation>
    <scope>NUCLEOTIDE SEQUENCE [LARGE SCALE GENOMIC DNA]</scope>
    <source>
        <strain evidence="1 2">DSM 17361</strain>
    </source>
</reference>
<dbReference type="EMBL" id="ACKS01000011">
    <property type="protein sequence ID" value="EFA45409.1"/>
    <property type="molecule type" value="Genomic_DNA"/>
</dbReference>
<dbReference type="Proteomes" id="UP000003160">
    <property type="component" value="Unassembled WGS sequence"/>
</dbReference>
<feature type="non-terminal residue" evidence="1">
    <location>
        <position position="48"/>
    </location>
</feature>